<dbReference type="AlphaFoldDB" id="A0AAN9H011"/>
<organism evidence="2 3">
    <name type="scientific">Phoxinus phoxinus</name>
    <name type="common">Eurasian minnow</name>
    <dbReference type="NCBI Taxonomy" id="58324"/>
    <lineage>
        <taxon>Eukaryota</taxon>
        <taxon>Metazoa</taxon>
        <taxon>Chordata</taxon>
        <taxon>Craniata</taxon>
        <taxon>Vertebrata</taxon>
        <taxon>Euteleostomi</taxon>
        <taxon>Actinopterygii</taxon>
        <taxon>Neopterygii</taxon>
        <taxon>Teleostei</taxon>
        <taxon>Ostariophysi</taxon>
        <taxon>Cypriniformes</taxon>
        <taxon>Leuciscidae</taxon>
        <taxon>Phoxininae</taxon>
        <taxon>Phoxinus</taxon>
    </lineage>
</organism>
<feature type="domain" description="Myb/SANT-like DNA-binding" evidence="1">
    <location>
        <begin position="4"/>
        <end position="59"/>
    </location>
</feature>
<dbReference type="EMBL" id="JAYKXH010000018">
    <property type="protein sequence ID" value="KAK7137419.1"/>
    <property type="molecule type" value="Genomic_DNA"/>
</dbReference>
<evidence type="ECO:0000313" key="3">
    <source>
        <dbReference type="Proteomes" id="UP001364617"/>
    </source>
</evidence>
<comment type="caution">
    <text evidence="2">The sequence shown here is derived from an EMBL/GenBank/DDBJ whole genome shotgun (WGS) entry which is preliminary data.</text>
</comment>
<dbReference type="InterPro" id="IPR028002">
    <property type="entry name" value="Myb_DNA-bind_5"/>
</dbReference>
<evidence type="ECO:0000313" key="2">
    <source>
        <dbReference type="EMBL" id="KAK7137419.1"/>
    </source>
</evidence>
<evidence type="ECO:0000259" key="1">
    <source>
        <dbReference type="Pfam" id="PF13873"/>
    </source>
</evidence>
<gene>
    <name evidence="2" type="ORF">R3I93_017488</name>
</gene>
<dbReference type="Proteomes" id="UP001364617">
    <property type="component" value="Unassembled WGS sequence"/>
</dbReference>
<sequence length="91" mass="10463">MATRAAYFSPSEAQILMEAYEEVKDIIKKKGNTATVIKQREKAWQSIADRLNAKERAPRVPPAMDWDNPAIFPDDDSGRLLRDQYVLNYFS</sequence>
<name>A0AAN9H011_9TELE</name>
<reference evidence="2 3" key="1">
    <citation type="submission" date="2024-02" db="EMBL/GenBank/DDBJ databases">
        <title>Chromosome-level genome assembly of the Eurasian Minnow (Phoxinus phoxinus).</title>
        <authorList>
            <person name="Oriowo T.O."/>
            <person name="Martin S."/>
            <person name="Stange M."/>
            <person name="Chrysostomakis Y."/>
            <person name="Brown T."/>
            <person name="Winkler S."/>
            <person name="Kukowka S."/>
            <person name="Myers E.W."/>
            <person name="Bohne A."/>
        </authorList>
    </citation>
    <scope>NUCLEOTIDE SEQUENCE [LARGE SCALE GENOMIC DNA]</scope>
    <source>
        <strain evidence="2">ZFMK-TIS-60720</strain>
        <tissue evidence="2">Whole Organism</tissue>
    </source>
</reference>
<accession>A0AAN9H011</accession>
<keyword evidence="3" id="KW-1185">Reference proteome</keyword>
<protein>
    <recommendedName>
        <fullName evidence="1">Myb/SANT-like DNA-binding domain-containing protein</fullName>
    </recommendedName>
</protein>
<dbReference type="Pfam" id="PF13873">
    <property type="entry name" value="Myb_DNA-bind_5"/>
    <property type="match status" value="1"/>
</dbReference>
<proteinExistence type="predicted"/>